<reference evidence="1 2" key="1">
    <citation type="submission" date="2024-09" db="EMBL/GenBank/DDBJ databases">
        <authorList>
            <person name="Sun Q."/>
            <person name="Mori K."/>
        </authorList>
    </citation>
    <scope>NUCLEOTIDE SEQUENCE [LARGE SCALE GENOMIC DNA]</scope>
    <source>
        <strain evidence="1 2">CECT 9424</strain>
    </source>
</reference>
<comment type="caution">
    <text evidence="1">The sequence shown here is derived from an EMBL/GenBank/DDBJ whole genome shotgun (WGS) entry which is preliminary data.</text>
</comment>
<dbReference type="RefSeq" id="WP_377068725.1">
    <property type="nucleotide sequence ID" value="NZ_JBHMEC010000011.1"/>
</dbReference>
<evidence type="ECO:0000313" key="1">
    <source>
        <dbReference type="EMBL" id="MFB9149628.1"/>
    </source>
</evidence>
<dbReference type="Pfam" id="PF11367">
    <property type="entry name" value="Tail_completion_gp17"/>
    <property type="match status" value="1"/>
</dbReference>
<evidence type="ECO:0000313" key="2">
    <source>
        <dbReference type="Proteomes" id="UP001589670"/>
    </source>
</evidence>
<gene>
    <name evidence="1" type="ORF">ACFFU4_07695</name>
</gene>
<accession>A0ABV5HZ05</accession>
<dbReference type="EMBL" id="JBHMEC010000011">
    <property type="protein sequence ID" value="MFB9149628.1"/>
    <property type="molecule type" value="Genomic_DNA"/>
</dbReference>
<dbReference type="InterPro" id="IPR021508">
    <property type="entry name" value="Gp17-like"/>
</dbReference>
<dbReference type="InterPro" id="IPR053745">
    <property type="entry name" value="Viral_Tail_Comp_sf"/>
</dbReference>
<protein>
    <submittedName>
        <fullName evidence="1">DUF3168 domain-containing protein</fullName>
    </submittedName>
</protein>
<dbReference type="Proteomes" id="UP001589670">
    <property type="component" value="Unassembled WGS sequence"/>
</dbReference>
<keyword evidence="2" id="KW-1185">Reference proteome</keyword>
<dbReference type="Gene3D" id="3.30.2000.30">
    <property type="match status" value="1"/>
</dbReference>
<name>A0ABV5HZ05_9RHOB</name>
<organism evidence="1 2">
    <name type="scientific">Roseovarius ramblicola</name>
    <dbReference type="NCBI Taxonomy" id="2022336"/>
    <lineage>
        <taxon>Bacteria</taxon>
        <taxon>Pseudomonadati</taxon>
        <taxon>Pseudomonadota</taxon>
        <taxon>Alphaproteobacteria</taxon>
        <taxon>Rhodobacterales</taxon>
        <taxon>Roseobacteraceae</taxon>
        <taxon>Roseovarius</taxon>
    </lineage>
</organism>
<proteinExistence type="predicted"/>
<sequence>MSYGMAAPLQAAIWQRLSGDAALAALVGGAIYDAAPQGAVPDLYVALGPEEARGRGDGTGAGAEHRVTVSVVSAAAGFLAAKRTAGAVSDALEGAALGLDRGRLVSLNFLRARARRSRDAQRRRIDLTFRARVDDDA</sequence>